<feature type="coiled-coil region" evidence="6">
    <location>
        <begin position="228"/>
        <end position="300"/>
    </location>
</feature>
<feature type="coiled-coil region" evidence="6">
    <location>
        <begin position="137"/>
        <end position="199"/>
    </location>
</feature>
<dbReference type="SUPFAM" id="SSF90257">
    <property type="entry name" value="Myosin rod fragments"/>
    <property type="match status" value="1"/>
</dbReference>
<dbReference type="PANTHER" id="PTHR23162:SF10">
    <property type="entry name" value="FI13205P"/>
    <property type="match status" value="1"/>
</dbReference>
<reference evidence="9 10" key="1">
    <citation type="submission" date="2025-04" db="UniProtKB">
        <authorList>
            <consortium name="RefSeq"/>
        </authorList>
    </citation>
    <scope>IDENTIFICATION</scope>
</reference>
<sequence>MTVDKGRGPASPPLHVHVDEVTPVHVHIKKGAKKSATARAVEEKLKDSKARSSRSFGMGNVRPTTSSKEPWVPAPGKSTKGKKFSWQGPSHSLEINPPERDTVHATMRLEDLDGDYDDARFGQYEKKIDSLMTEVGTLKTERELERTKRMAERAKEELDISKRLLENQEEEITDYKEELEMTERENEQLRRSVDMLRNDTDLTRAEKAVVKSERERLLKKLVEVELDAGAASKQVTQLRDAVNKLREEKRISSHDSKILTKQRELLLQKLEDFERTNATLRQMLRDQHKSEARRERSEEQRDVLLRKLTQSDADNQRLRVLAVEKDEEIGTLRDTLASEREQLRSVTDLQASVAATRGHLQNQLRKREADCNRMAVQLRQAENRAEQQQIEVDHVQGLLAAAKEKAAADKEALKRATRVQKDRATRSEDAVERLNMQLLESETKLADSAMASDQWKARVEKLTREKVQQETENAVLSRRIDDLEDKLKEAEMSMRVTADDLNHKLHSKSTELTTLKLENDKLRSSLATVQDKLTFATSEVDQLKTSIHDYESLVGEYKSQHPFSYFKHRSRMSKSRREALDASLQLEQEQQQRSRREQEAVKEMDILRNHLERRLQELEPLPEQLRNSEQKLLEATEKLLAQERRFSEQTKVISDLSTKVEHQTEQVETMRDKWHTAQDGNRSLSAQMESVQRRLQEAEDQNKELHAIIAKREETIHQNQLRLEDKTRENSSLTRQLEQAISDSRRLEEEGREKAIQRERNAQARIMDLESQLNRIKGEVHQTKRAKEDAERKFNSQLYDLKDRLEQSHSTNRSMQNYVQFLKNSYANVFGDTSLSGSPLRGHTPLRT</sequence>
<gene>
    <name evidence="9 10" type="primary">LOC110983853</name>
</gene>
<dbReference type="GO" id="GO:1902017">
    <property type="term" value="P:regulation of cilium assembly"/>
    <property type="evidence" value="ECO:0007669"/>
    <property type="project" value="TreeGrafter"/>
</dbReference>
<dbReference type="Proteomes" id="UP000694845">
    <property type="component" value="Unplaced"/>
</dbReference>
<keyword evidence="4 6" id="KW-0175">Coiled coil</keyword>
<evidence type="ECO:0000313" key="8">
    <source>
        <dbReference type="Proteomes" id="UP000694845"/>
    </source>
</evidence>
<dbReference type="InterPro" id="IPR026099">
    <property type="entry name" value="Odf2-rel"/>
</dbReference>
<dbReference type="RefSeq" id="XP_022099149.1">
    <property type="nucleotide sequence ID" value="XM_022243457.1"/>
</dbReference>
<dbReference type="AlphaFoldDB" id="A0A8B7Z0L8"/>
<comment type="subcellular location">
    <subcellularLocation>
        <location evidence="1">Cytoplasm</location>
        <location evidence="1">Cytoskeleton</location>
        <location evidence="1">Microtubule organizing center</location>
        <location evidence="1">Centrosome</location>
    </subcellularLocation>
</comment>
<feature type="coiled-coil region" evidence="6">
    <location>
        <begin position="625"/>
        <end position="793"/>
    </location>
</feature>
<organism evidence="8 9">
    <name type="scientific">Acanthaster planci</name>
    <name type="common">Crown-of-thorns starfish</name>
    <dbReference type="NCBI Taxonomy" id="133434"/>
    <lineage>
        <taxon>Eukaryota</taxon>
        <taxon>Metazoa</taxon>
        <taxon>Echinodermata</taxon>
        <taxon>Eleutherozoa</taxon>
        <taxon>Asterozoa</taxon>
        <taxon>Asteroidea</taxon>
        <taxon>Valvatacea</taxon>
        <taxon>Valvatida</taxon>
        <taxon>Acanthasteridae</taxon>
        <taxon>Acanthaster</taxon>
    </lineage>
</organism>
<keyword evidence="3" id="KW-0963">Cytoplasm</keyword>
<evidence type="ECO:0000313" key="9">
    <source>
        <dbReference type="RefSeq" id="XP_022099149.1"/>
    </source>
</evidence>
<dbReference type="PANTHER" id="PTHR23162">
    <property type="entry name" value="OUTER DENSE FIBER OF SPERM TAILS 2"/>
    <property type="match status" value="1"/>
</dbReference>
<dbReference type="RefSeq" id="XP_022099150.1">
    <property type="nucleotide sequence ID" value="XM_022243458.1"/>
</dbReference>
<comment type="similarity">
    <text evidence="2">Belongs to the ODF2 family.</text>
</comment>
<feature type="coiled-coil region" evidence="6">
    <location>
        <begin position="452"/>
        <end position="532"/>
    </location>
</feature>
<feature type="region of interest" description="Disordered" evidence="7">
    <location>
        <begin position="30"/>
        <end position="98"/>
    </location>
</feature>
<dbReference type="KEGG" id="aplc:110983853"/>
<feature type="coiled-coil region" evidence="6">
    <location>
        <begin position="364"/>
        <end position="419"/>
    </location>
</feature>
<dbReference type="GeneID" id="110983853"/>
<dbReference type="OrthoDB" id="413404at2759"/>
<dbReference type="GO" id="GO:0005813">
    <property type="term" value="C:centrosome"/>
    <property type="evidence" value="ECO:0007669"/>
    <property type="project" value="UniProtKB-SubCell"/>
</dbReference>
<evidence type="ECO:0000256" key="1">
    <source>
        <dbReference type="ARBA" id="ARBA00004300"/>
    </source>
</evidence>
<keyword evidence="8" id="KW-1185">Reference proteome</keyword>
<evidence type="ECO:0000256" key="4">
    <source>
        <dbReference type="ARBA" id="ARBA00023054"/>
    </source>
</evidence>
<accession>A0A8B7Z0L8</accession>
<evidence type="ECO:0000256" key="2">
    <source>
        <dbReference type="ARBA" id="ARBA00009316"/>
    </source>
</evidence>
<name>A0A8B7Z0L8_ACAPL</name>
<dbReference type="CTD" id="4957"/>
<protein>
    <submittedName>
        <fullName evidence="9 10">Outer dense fiber protein 2-like isoform X1</fullName>
    </submittedName>
</protein>
<evidence type="ECO:0000256" key="5">
    <source>
        <dbReference type="ARBA" id="ARBA00023212"/>
    </source>
</evidence>
<evidence type="ECO:0000313" key="10">
    <source>
        <dbReference type="RefSeq" id="XP_022099150.1"/>
    </source>
</evidence>
<evidence type="ECO:0000256" key="7">
    <source>
        <dbReference type="SAM" id="MobiDB-lite"/>
    </source>
</evidence>
<feature type="compositionally biased region" description="Basic and acidic residues" evidence="7">
    <location>
        <begin position="40"/>
        <end position="50"/>
    </location>
</feature>
<evidence type="ECO:0000256" key="3">
    <source>
        <dbReference type="ARBA" id="ARBA00022490"/>
    </source>
</evidence>
<keyword evidence="5" id="KW-0206">Cytoskeleton</keyword>
<proteinExistence type="inferred from homology"/>
<evidence type="ECO:0000256" key="6">
    <source>
        <dbReference type="SAM" id="Coils"/>
    </source>
</evidence>